<evidence type="ECO:0000313" key="2">
    <source>
        <dbReference type="Proteomes" id="UP000037460"/>
    </source>
</evidence>
<keyword evidence="2" id="KW-1185">Reference proteome</keyword>
<dbReference type="InterPro" id="IPR027417">
    <property type="entry name" value="P-loop_NTPase"/>
</dbReference>
<accession>A0A0M0JNT7</accession>
<dbReference type="PRINTS" id="PR01100">
    <property type="entry name" value="SHIKIMTKNASE"/>
</dbReference>
<proteinExistence type="inferred from homology"/>
<dbReference type="Gene3D" id="3.40.50.300">
    <property type="entry name" value="P-loop containing nucleotide triphosphate hydrolases"/>
    <property type="match status" value="1"/>
</dbReference>
<dbReference type="EMBL" id="JWZX01002595">
    <property type="protein sequence ID" value="KOO28261.1"/>
    <property type="molecule type" value="Genomic_DNA"/>
</dbReference>
<protein>
    <submittedName>
        <fullName evidence="1">Pentafunctional protein</fullName>
    </submittedName>
</protein>
<dbReference type="Gene3D" id="3.20.20.70">
    <property type="entry name" value="Aldolase class I"/>
    <property type="match status" value="1"/>
</dbReference>
<dbReference type="SUPFAM" id="SSF52540">
    <property type="entry name" value="P-loop containing nucleoside triphosphate hydrolases"/>
    <property type="match status" value="1"/>
</dbReference>
<dbReference type="GO" id="GO:0003855">
    <property type="term" value="F:3-dehydroquinate dehydratase activity"/>
    <property type="evidence" value="ECO:0007669"/>
    <property type="project" value="InterPro"/>
</dbReference>
<dbReference type="HAMAP" id="MF_00109">
    <property type="entry name" value="Shikimate_kinase"/>
    <property type="match status" value="1"/>
</dbReference>
<comment type="caution">
    <text evidence="1">The sequence shown here is derived from an EMBL/GenBank/DDBJ whole genome shotgun (WGS) entry which is preliminary data.</text>
</comment>
<gene>
    <name evidence="1" type="ORF">Ctob_006487</name>
</gene>
<dbReference type="AlphaFoldDB" id="A0A0M0JNT7"/>
<organism evidence="1 2">
    <name type="scientific">Chrysochromulina tobinii</name>
    <dbReference type="NCBI Taxonomy" id="1460289"/>
    <lineage>
        <taxon>Eukaryota</taxon>
        <taxon>Haptista</taxon>
        <taxon>Haptophyta</taxon>
        <taxon>Prymnesiophyceae</taxon>
        <taxon>Prymnesiales</taxon>
        <taxon>Chrysochromulinaceae</taxon>
        <taxon>Chrysochromulina</taxon>
    </lineage>
</organism>
<evidence type="ECO:0000313" key="1">
    <source>
        <dbReference type="EMBL" id="KOO28261.1"/>
    </source>
</evidence>
<dbReference type="OrthoDB" id="197068at2759"/>
<dbReference type="InterPro" id="IPR031322">
    <property type="entry name" value="Shikimate/glucono_kinase"/>
</dbReference>
<dbReference type="CDD" id="cd00464">
    <property type="entry name" value="SK"/>
    <property type="match status" value="1"/>
</dbReference>
<dbReference type="Pfam" id="PF01487">
    <property type="entry name" value="DHquinase_I"/>
    <property type="match status" value="1"/>
</dbReference>
<dbReference type="InterPro" id="IPR013785">
    <property type="entry name" value="Aldolase_TIM"/>
</dbReference>
<dbReference type="InterPro" id="IPR001381">
    <property type="entry name" value="DHquinase_I"/>
</dbReference>
<dbReference type="SUPFAM" id="SSF51569">
    <property type="entry name" value="Aldolase"/>
    <property type="match status" value="1"/>
</dbReference>
<name>A0A0M0JNT7_9EUKA</name>
<dbReference type="Proteomes" id="UP000037460">
    <property type="component" value="Unassembled WGS sequence"/>
</dbReference>
<sequence>MMPTPPPPPRSDESDGFKATIVLIGMRGAGKTHLGRAAAAALGLPFIDMDHLYEAEHGKIMDTVNTEGWPTFRQREVALLKRTLAEDAEGGRGRVVACGGGIVETEAGRELLRAHWPVVQAMKPIDDVEWYLGIDASRPSLGEPPRVAYARRAGWYDACADFDHMAAPRRFLDHDAAAAAFVVHVRRACGLVPPTPLPPAPSFALSLACADVAAAMPLPSALWANVDAVEIRADLLSSHEPAAVRLQLAVLRAACPCPLIFTLRTAAAGGRFGGTHAEYLALNAMATRAGVEYITLEADCIEAEAVVAAADGACLTTASVAAAARRLGVRVIGLASLASPAPARAPTTTRSSAEEMRVVVGAAVEMRVVVGAAVERAGLAGCADMRRVEAALTEPTHAAHLYAAVADAAGALGCSHFMALSTGPGARMSSLLNGLLTPVTHPLLPLPQGEGALDGAEAAAGGETEAGAFAAMSASSLLDKRRELGLTQ</sequence>
<dbReference type="InterPro" id="IPR000623">
    <property type="entry name" value="Shikimate_kinase/TSH1"/>
</dbReference>
<reference evidence="2" key="1">
    <citation type="journal article" date="2015" name="PLoS Genet.">
        <title>Genome Sequence and Transcriptome Analyses of Chrysochromulina tobin: Metabolic Tools for Enhanced Algal Fitness in the Prominent Order Prymnesiales (Haptophyceae).</title>
        <authorList>
            <person name="Hovde B.T."/>
            <person name="Deodato C.R."/>
            <person name="Hunsperger H.M."/>
            <person name="Ryken S.A."/>
            <person name="Yost W."/>
            <person name="Jha R.K."/>
            <person name="Patterson J."/>
            <person name="Monnat R.J. Jr."/>
            <person name="Barlow S.B."/>
            <person name="Starkenburg S.R."/>
            <person name="Cattolico R.A."/>
        </authorList>
    </citation>
    <scope>NUCLEOTIDE SEQUENCE</scope>
    <source>
        <strain evidence="2">CCMP291</strain>
    </source>
</reference>
<dbReference type="GO" id="GO:0009423">
    <property type="term" value="P:chorismate biosynthetic process"/>
    <property type="evidence" value="ECO:0007669"/>
    <property type="project" value="TreeGrafter"/>
</dbReference>
<dbReference type="GO" id="GO:0003866">
    <property type="term" value="F:3-phosphoshikimate 1-carboxyvinyltransferase activity"/>
    <property type="evidence" value="ECO:0007669"/>
    <property type="project" value="TreeGrafter"/>
</dbReference>
<dbReference type="Pfam" id="PF01202">
    <property type="entry name" value="SKI"/>
    <property type="match status" value="1"/>
</dbReference>
<dbReference type="PANTHER" id="PTHR21090:SF5">
    <property type="entry name" value="PENTAFUNCTIONAL AROM POLYPEPTIDE"/>
    <property type="match status" value="1"/>
</dbReference>
<dbReference type="PANTHER" id="PTHR21090">
    <property type="entry name" value="AROM/DEHYDROQUINATE SYNTHASE"/>
    <property type="match status" value="1"/>
</dbReference>